<evidence type="ECO:0000256" key="3">
    <source>
        <dbReference type="ARBA" id="ARBA00022553"/>
    </source>
</evidence>
<evidence type="ECO:0000313" key="13">
    <source>
        <dbReference type="Proteomes" id="UP000623129"/>
    </source>
</evidence>
<evidence type="ECO:0000256" key="1">
    <source>
        <dbReference type="ARBA" id="ARBA00004167"/>
    </source>
</evidence>
<reference evidence="12" key="1">
    <citation type="submission" date="2020-01" db="EMBL/GenBank/DDBJ databases">
        <title>Genome sequence of Kobresia littledalei, the first chromosome-level genome in the family Cyperaceae.</title>
        <authorList>
            <person name="Qu G."/>
        </authorList>
    </citation>
    <scope>NUCLEOTIDE SEQUENCE</scope>
    <source>
        <strain evidence="12">C.B.Clarke</strain>
        <tissue evidence="12">Leaf</tissue>
    </source>
</reference>
<comment type="subcellular location">
    <subcellularLocation>
        <location evidence="1">Membrane</location>
        <topology evidence="1">Single-pass membrane protein</topology>
    </subcellularLocation>
</comment>
<evidence type="ECO:0000256" key="6">
    <source>
        <dbReference type="ARBA" id="ARBA00022777"/>
    </source>
</evidence>
<keyword evidence="5 9" id="KW-0547">Nucleotide-binding</keyword>
<dbReference type="FunFam" id="3.30.200.20:FF:000178">
    <property type="entry name" value="serine/threonine-protein kinase PBS1-like"/>
    <property type="match status" value="1"/>
</dbReference>
<dbReference type="SUPFAM" id="SSF56112">
    <property type="entry name" value="Protein kinase-like (PK-like)"/>
    <property type="match status" value="1"/>
</dbReference>
<evidence type="ECO:0000256" key="8">
    <source>
        <dbReference type="ARBA" id="ARBA00023170"/>
    </source>
</evidence>
<dbReference type="FunFam" id="1.10.510.10:FF:000146">
    <property type="entry name" value="LRR receptor-like serine/threonine-protein kinase IOS1"/>
    <property type="match status" value="1"/>
</dbReference>
<name>A0A833QM72_9POAL</name>
<evidence type="ECO:0000313" key="12">
    <source>
        <dbReference type="EMBL" id="KAF3324481.1"/>
    </source>
</evidence>
<evidence type="ECO:0000256" key="5">
    <source>
        <dbReference type="ARBA" id="ARBA00022741"/>
    </source>
</evidence>
<dbReference type="Pfam" id="PF07714">
    <property type="entry name" value="PK_Tyr_Ser-Thr"/>
    <property type="match status" value="1"/>
</dbReference>
<organism evidence="12 13">
    <name type="scientific">Carex littledalei</name>
    <dbReference type="NCBI Taxonomy" id="544730"/>
    <lineage>
        <taxon>Eukaryota</taxon>
        <taxon>Viridiplantae</taxon>
        <taxon>Streptophyta</taxon>
        <taxon>Embryophyta</taxon>
        <taxon>Tracheophyta</taxon>
        <taxon>Spermatophyta</taxon>
        <taxon>Magnoliopsida</taxon>
        <taxon>Liliopsida</taxon>
        <taxon>Poales</taxon>
        <taxon>Cyperaceae</taxon>
        <taxon>Cyperoideae</taxon>
        <taxon>Cariceae</taxon>
        <taxon>Carex</taxon>
        <taxon>Carex subgen. Euthyceras</taxon>
    </lineage>
</organism>
<gene>
    <name evidence="12" type="ORF">FCM35_KLT10638</name>
</gene>
<dbReference type="PANTHER" id="PTHR45631:SF6">
    <property type="entry name" value="OS09G0352000 PROTEIN"/>
    <property type="match status" value="1"/>
</dbReference>
<comment type="similarity">
    <text evidence="10">Belongs to the protein kinase superfamily.</text>
</comment>
<dbReference type="GO" id="GO:0016020">
    <property type="term" value="C:membrane"/>
    <property type="evidence" value="ECO:0007669"/>
    <property type="project" value="UniProtKB-SubCell"/>
</dbReference>
<evidence type="ECO:0000256" key="2">
    <source>
        <dbReference type="ARBA" id="ARBA00022527"/>
    </source>
</evidence>
<accession>A0A833QM72</accession>
<keyword evidence="6 12" id="KW-0418">Kinase</keyword>
<dbReference type="GO" id="GO:0005524">
    <property type="term" value="F:ATP binding"/>
    <property type="evidence" value="ECO:0007669"/>
    <property type="project" value="UniProtKB-UniRule"/>
</dbReference>
<dbReference type="AlphaFoldDB" id="A0A833QM72"/>
<proteinExistence type="inferred from homology"/>
<dbReference type="Gene3D" id="1.10.510.10">
    <property type="entry name" value="Transferase(Phosphotransferase) domain 1"/>
    <property type="match status" value="1"/>
</dbReference>
<dbReference type="PROSITE" id="PS00108">
    <property type="entry name" value="PROTEIN_KINASE_ST"/>
    <property type="match status" value="1"/>
</dbReference>
<evidence type="ECO:0000259" key="11">
    <source>
        <dbReference type="PROSITE" id="PS50011"/>
    </source>
</evidence>
<keyword evidence="8 12" id="KW-0675">Receptor</keyword>
<sequence>MITYPAKWLNIYIGTSDRVRYKDSVWDTQWPKPHRLPSSNPIVHPAPHGEPLVHLKTLRYTKTELENITQNFRQEIGRGGFGGVFAGTLPDKKGTRVAVKKLSDSAGQGTDEFVTEVENLAMLNHRNLVSLIGYCEDVDCLALVYEYMPQGSLEDHLRGKKSPEKALSWKERIRIAFETAEGLHYLHKDCSITFIHRDVKSSNILLTEDLTAKVSDLGISKALSNQKTEKVATKVCGTMGYMDPEYGVTGFLTQKSDVYSFGVILLEIITGQRPGPGGLEGVILVERVRQKMAEQNGNIESIIDAQLRGDYGIDSMWSVFELARKCTHDEPEPRPTMEFVVTELKNALKMEDGRLKEGQNNQSTRTRGSNINYNVTEIANQNFRIALETNDQGPDMR</sequence>
<keyword evidence="3" id="KW-0597">Phosphoprotein</keyword>
<keyword evidence="7 9" id="KW-0067">ATP-binding</keyword>
<dbReference type="InterPro" id="IPR011009">
    <property type="entry name" value="Kinase-like_dom_sf"/>
</dbReference>
<feature type="domain" description="Protein kinase" evidence="11">
    <location>
        <begin position="70"/>
        <end position="348"/>
    </location>
</feature>
<dbReference type="InterPro" id="IPR017441">
    <property type="entry name" value="Protein_kinase_ATP_BS"/>
</dbReference>
<dbReference type="GO" id="GO:0004674">
    <property type="term" value="F:protein serine/threonine kinase activity"/>
    <property type="evidence" value="ECO:0007669"/>
    <property type="project" value="UniProtKB-KW"/>
</dbReference>
<dbReference type="OrthoDB" id="1909384at2759"/>
<keyword evidence="4" id="KW-0808">Transferase</keyword>
<keyword evidence="13" id="KW-1185">Reference proteome</keyword>
<evidence type="ECO:0000256" key="10">
    <source>
        <dbReference type="RuleBase" id="RU000304"/>
    </source>
</evidence>
<evidence type="ECO:0000256" key="9">
    <source>
        <dbReference type="PROSITE-ProRule" id="PRU10141"/>
    </source>
</evidence>
<dbReference type="CDD" id="cd14066">
    <property type="entry name" value="STKc_IRAK"/>
    <property type="match status" value="1"/>
</dbReference>
<dbReference type="Proteomes" id="UP000623129">
    <property type="component" value="Unassembled WGS sequence"/>
</dbReference>
<dbReference type="PROSITE" id="PS00107">
    <property type="entry name" value="PROTEIN_KINASE_ATP"/>
    <property type="match status" value="1"/>
</dbReference>
<evidence type="ECO:0000256" key="7">
    <source>
        <dbReference type="ARBA" id="ARBA00022840"/>
    </source>
</evidence>
<feature type="binding site" evidence="9">
    <location>
        <position position="101"/>
    </location>
    <ligand>
        <name>ATP</name>
        <dbReference type="ChEBI" id="CHEBI:30616"/>
    </ligand>
</feature>
<dbReference type="SMART" id="SM00220">
    <property type="entry name" value="S_TKc"/>
    <property type="match status" value="1"/>
</dbReference>
<dbReference type="InterPro" id="IPR001245">
    <property type="entry name" value="Ser-Thr/Tyr_kinase_cat_dom"/>
</dbReference>
<dbReference type="PANTHER" id="PTHR45631">
    <property type="entry name" value="OS07G0107800 PROTEIN-RELATED"/>
    <property type="match status" value="1"/>
</dbReference>
<dbReference type="EMBL" id="SWLB01000021">
    <property type="protein sequence ID" value="KAF3324481.1"/>
    <property type="molecule type" value="Genomic_DNA"/>
</dbReference>
<dbReference type="PROSITE" id="PS50011">
    <property type="entry name" value="PROTEIN_KINASE_DOM"/>
    <property type="match status" value="1"/>
</dbReference>
<evidence type="ECO:0000256" key="4">
    <source>
        <dbReference type="ARBA" id="ARBA00022679"/>
    </source>
</evidence>
<protein>
    <submittedName>
        <fullName evidence="12">LRR receptor-like serine/threonine-protein kinase</fullName>
    </submittedName>
</protein>
<comment type="caution">
    <text evidence="12">The sequence shown here is derived from an EMBL/GenBank/DDBJ whole genome shotgun (WGS) entry which is preliminary data.</text>
</comment>
<keyword evidence="2 10" id="KW-0723">Serine/threonine-protein kinase</keyword>
<dbReference type="InterPro" id="IPR000719">
    <property type="entry name" value="Prot_kinase_dom"/>
</dbReference>
<dbReference type="InterPro" id="IPR008271">
    <property type="entry name" value="Ser/Thr_kinase_AS"/>
</dbReference>
<dbReference type="Gene3D" id="3.30.200.20">
    <property type="entry name" value="Phosphorylase Kinase, domain 1"/>
    <property type="match status" value="1"/>
</dbReference>